<dbReference type="PANTHER" id="PTHR43464:SF19">
    <property type="entry name" value="UBIQUINONE BIOSYNTHESIS O-METHYLTRANSFERASE, MITOCHONDRIAL"/>
    <property type="match status" value="1"/>
</dbReference>
<evidence type="ECO:0000256" key="3">
    <source>
        <dbReference type="ARBA" id="ARBA00022691"/>
    </source>
</evidence>
<dbReference type="GO" id="GO:0008168">
    <property type="term" value="F:methyltransferase activity"/>
    <property type="evidence" value="ECO:0007669"/>
    <property type="project" value="UniProtKB-KW"/>
</dbReference>
<dbReference type="Pfam" id="PF13649">
    <property type="entry name" value="Methyltransf_25"/>
    <property type="match status" value="1"/>
</dbReference>
<dbReference type="InterPro" id="IPR029063">
    <property type="entry name" value="SAM-dependent_MTases_sf"/>
</dbReference>
<dbReference type="Proteomes" id="UP000001930">
    <property type="component" value="Chromosome I"/>
</dbReference>
<evidence type="ECO:0000256" key="1">
    <source>
        <dbReference type="ARBA" id="ARBA00022603"/>
    </source>
</evidence>
<dbReference type="SUPFAM" id="SSF53335">
    <property type="entry name" value="S-adenosyl-L-methionine-dependent methyltransferases"/>
    <property type="match status" value="1"/>
</dbReference>
<keyword evidence="3" id="KW-0949">S-adenosyl-L-methionine</keyword>
<evidence type="ECO:0000256" key="2">
    <source>
        <dbReference type="ARBA" id="ARBA00022679"/>
    </source>
</evidence>
<protein>
    <submittedName>
        <fullName evidence="5">Methyltransferase</fullName>
    </submittedName>
</protein>
<evidence type="ECO:0000313" key="5">
    <source>
        <dbReference type="EMBL" id="ABC38388.1"/>
    </source>
</evidence>
<dbReference type="Gene3D" id="3.40.50.150">
    <property type="entry name" value="Vaccinia Virus protein VP39"/>
    <property type="match status" value="1"/>
</dbReference>
<reference evidence="5 6" key="1">
    <citation type="journal article" date="2005" name="BMC Genomics">
        <title>Bacterial genome adaptation to niches: divergence of the potential virulence genes in three Burkholderia species of different survival strategies.</title>
        <authorList>
            <person name="Kim H.S."/>
            <person name="Schell M.A."/>
            <person name="Yu Y."/>
            <person name="Ulrich R.L."/>
            <person name="Sarria S.H."/>
            <person name="Nierman W.C."/>
            <person name="DeShazer D."/>
        </authorList>
    </citation>
    <scope>NUCLEOTIDE SEQUENCE [LARGE SCALE GENOMIC DNA]</scope>
    <source>
        <strain evidence="6">ATCC 700388 / DSM 13276 / CCUG 48851 / CIP 106301 / E264</strain>
    </source>
</reference>
<dbReference type="InterPro" id="IPR041698">
    <property type="entry name" value="Methyltransf_25"/>
</dbReference>
<keyword evidence="2" id="KW-0808">Transferase</keyword>
<dbReference type="HOGENOM" id="CLU_037990_2_5_4"/>
<dbReference type="EMBL" id="CP000086">
    <property type="protein sequence ID" value="ABC38388.1"/>
    <property type="molecule type" value="Genomic_DNA"/>
</dbReference>
<keyword evidence="1 5" id="KW-0489">Methyltransferase</keyword>
<evidence type="ECO:0000259" key="4">
    <source>
        <dbReference type="Pfam" id="PF13649"/>
    </source>
</evidence>
<proteinExistence type="predicted"/>
<keyword evidence="6" id="KW-1185">Reference proteome</keyword>
<dbReference type="SMR" id="Q2T2N4"/>
<sequence>MHWRMAMNVTDRNDDVDNTDSGQAAHWNGRAGRAWVDAQQVLDRMFEPFAQRLVEAARAGGGRHVLDVGCGAGATTLAAARMLGERGRCVGVDVSRPLIAAARGRAERERVPARFVRADAQTHAFVPASFDTIISRFGVMFFENAVDAFANLLRAATSDASLAFVAWRGAAENPFMTTAERAAAPLLPNLPARQPDAPGQFFFGDRRRIETVLAQSGWCGVDVRPIDVECTLPERELIGHFSRLGPVGQMFADLDEPTRARLVDTVRAAFDPYVRGDDVRFTAACWLVNARSPVKWSARKEAVGV</sequence>
<feature type="domain" description="Methyltransferase" evidence="4">
    <location>
        <begin position="65"/>
        <end position="155"/>
    </location>
</feature>
<dbReference type="AlphaFoldDB" id="Q2T2N4"/>
<gene>
    <name evidence="5" type="ordered locus">BTH_I0034</name>
</gene>
<dbReference type="GO" id="GO:0032259">
    <property type="term" value="P:methylation"/>
    <property type="evidence" value="ECO:0007669"/>
    <property type="project" value="UniProtKB-KW"/>
</dbReference>
<accession>Q2T2N4</accession>
<organism evidence="5 6">
    <name type="scientific">Burkholderia thailandensis (strain ATCC 700388 / DSM 13276 / CCUG 48851 / CIP 106301 / E264)</name>
    <dbReference type="NCBI Taxonomy" id="271848"/>
    <lineage>
        <taxon>Bacteria</taxon>
        <taxon>Pseudomonadati</taxon>
        <taxon>Pseudomonadota</taxon>
        <taxon>Betaproteobacteria</taxon>
        <taxon>Burkholderiales</taxon>
        <taxon>Burkholderiaceae</taxon>
        <taxon>Burkholderia</taxon>
        <taxon>pseudomallei group</taxon>
    </lineage>
</organism>
<name>Q2T2N4_BURTA</name>
<dbReference type="PANTHER" id="PTHR43464">
    <property type="entry name" value="METHYLTRANSFERASE"/>
    <property type="match status" value="1"/>
</dbReference>
<dbReference type="CDD" id="cd02440">
    <property type="entry name" value="AdoMet_MTases"/>
    <property type="match status" value="1"/>
</dbReference>
<evidence type="ECO:0000313" key="6">
    <source>
        <dbReference type="Proteomes" id="UP000001930"/>
    </source>
</evidence>
<dbReference type="KEGG" id="bte:BTH_I0034"/>